<sequence>MKFIILCYLFISFIANVTSTLSYSGNKVRLYNLLRSPTYSNPDSLVFPRRNDYQTTTTSLSAHSSSTEEEEASIQTRDNWDSGEDYYFQWANRNRRPVEYFTGRKRQSGKRVPPPRRHFDHKGLWSSGLVG</sequence>
<dbReference type="Proteomes" id="UP000681720">
    <property type="component" value="Unassembled WGS sequence"/>
</dbReference>
<dbReference type="EMBL" id="CAJNOW010019642">
    <property type="protein sequence ID" value="CAF1674137.1"/>
    <property type="molecule type" value="Genomic_DNA"/>
</dbReference>
<feature type="region of interest" description="Disordered" evidence="1">
    <location>
        <begin position="101"/>
        <end position="131"/>
    </location>
</feature>
<dbReference type="EMBL" id="CAJOBH010001484">
    <property type="protein sequence ID" value="CAF3857287.1"/>
    <property type="molecule type" value="Genomic_DNA"/>
</dbReference>
<evidence type="ECO:0000313" key="6">
    <source>
        <dbReference type="EMBL" id="CAF3986448.1"/>
    </source>
</evidence>
<feature type="signal peptide" evidence="2">
    <location>
        <begin position="1"/>
        <end position="19"/>
    </location>
</feature>
<dbReference type="Proteomes" id="UP000663834">
    <property type="component" value="Unassembled WGS sequence"/>
</dbReference>
<dbReference type="OrthoDB" id="10001561at2759"/>
<evidence type="ECO:0000256" key="2">
    <source>
        <dbReference type="SAM" id="SignalP"/>
    </source>
</evidence>
<dbReference type="EMBL" id="CAJOBJ010004025">
    <property type="protein sequence ID" value="CAF3986448.1"/>
    <property type="molecule type" value="Genomic_DNA"/>
</dbReference>
<evidence type="ECO:0000313" key="7">
    <source>
        <dbReference type="Proteomes" id="UP000663855"/>
    </source>
</evidence>
<accession>A0A815IIU5</accession>
<proteinExistence type="predicted"/>
<dbReference type="AlphaFoldDB" id="A0A815IIU5"/>
<evidence type="ECO:0000313" key="3">
    <source>
        <dbReference type="EMBL" id="CAF1365559.1"/>
    </source>
</evidence>
<feature type="region of interest" description="Disordered" evidence="1">
    <location>
        <begin position="56"/>
        <end position="77"/>
    </location>
</feature>
<dbReference type="Proteomes" id="UP000663855">
    <property type="component" value="Unassembled WGS sequence"/>
</dbReference>
<feature type="chain" id="PRO_5035606108" evidence="2">
    <location>
        <begin position="20"/>
        <end position="131"/>
    </location>
</feature>
<dbReference type="EMBL" id="CAJNOV010009446">
    <property type="protein sequence ID" value="CAF1365559.1"/>
    <property type="molecule type" value="Genomic_DNA"/>
</dbReference>
<feature type="compositionally biased region" description="Low complexity" evidence="1">
    <location>
        <begin position="56"/>
        <end position="65"/>
    </location>
</feature>
<protein>
    <submittedName>
        <fullName evidence="3">Uncharacterized protein</fullName>
    </submittedName>
</protein>
<organism evidence="3 7">
    <name type="scientific">Rotaria magnacalcarata</name>
    <dbReference type="NCBI Taxonomy" id="392030"/>
    <lineage>
        <taxon>Eukaryota</taxon>
        <taxon>Metazoa</taxon>
        <taxon>Spiralia</taxon>
        <taxon>Gnathifera</taxon>
        <taxon>Rotifera</taxon>
        <taxon>Eurotatoria</taxon>
        <taxon>Bdelloidea</taxon>
        <taxon>Philodinida</taxon>
        <taxon>Philodinidae</taxon>
        <taxon>Rotaria</taxon>
    </lineage>
</organism>
<evidence type="ECO:0000256" key="1">
    <source>
        <dbReference type="SAM" id="MobiDB-lite"/>
    </source>
</evidence>
<gene>
    <name evidence="5" type="ORF">BYL167_LOCUS6188</name>
    <name evidence="3" type="ORF">CJN711_LOCUS20162</name>
    <name evidence="6" type="ORF">GIL414_LOCUS10965</name>
    <name evidence="4" type="ORF">KQP761_LOCUS34939</name>
</gene>
<evidence type="ECO:0000313" key="5">
    <source>
        <dbReference type="EMBL" id="CAF3857287.1"/>
    </source>
</evidence>
<feature type="compositionally biased region" description="Basic residues" evidence="1">
    <location>
        <begin position="103"/>
        <end position="120"/>
    </location>
</feature>
<name>A0A815IIU5_9BILA</name>
<evidence type="ECO:0000313" key="4">
    <source>
        <dbReference type="EMBL" id="CAF1674137.1"/>
    </source>
</evidence>
<comment type="caution">
    <text evidence="3">The sequence shown here is derived from an EMBL/GenBank/DDBJ whole genome shotgun (WGS) entry which is preliminary data.</text>
</comment>
<keyword evidence="2" id="KW-0732">Signal</keyword>
<dbReference type="Proteomes" id="UP000681967">
    <property type="component" value="Unassembled WGS sequence"/>
</dbReference>
<reference evidence="3" key="1">
    <citation type="submission" date="2021-02" db="EMBL/GenBank/DDBJ databases">
        <authorList>
            <person name="Nowell W R."/>
        </authorList>
    </citation>
    <scope>NUCLEOTIDE SEQUENCE</scope>
</reference>